<dbReference type="EMBL" id="RXPE01000006">
    <property type="protein sequence ID" value="RTR28719.1"/>
    <property type="molecule type" value="Genomic_DNA"/>
</dbReference>
<dbReference type="GO" id="GO:0003677">
    <property type="term" value="F:DNA binding"/>
    <property type="evidence" value="ECO:0007669"/>
    <property type="project" value="UniProtKB-KW"/>
</dbReference>
<dbReference type="GO" id="GO:0000160">
    <property type="term" value="P:phosphorelay signal transduction system"/>
    <property type="evidence" value="ECO:0007669"/>
    <property type="project" value="InterPro"/>
</dbReference>
<dbReference type="AlphaFoldDB" id="A0A431W0R0"/>
<dbReference type="PROSITE" id="PS50043">
    <property type="entry name" value="HTH_LUXR_2"/>
    <property type="match status" value="1"/>
</dbReference>
<evidence type="ECO:0000256" key="2">
    <source>
        <dbReference type="ARBA" id="ARBA00023125"/>
    </source>
</evidence>
<dbReference type="Pfam" id="PF00072">
    <property type="entry name" value="Response_reg"/>
    <property type="match status" value="1"/>
</dbReference>
<dbReference type="PRINTS" id="PR00038">
    <property type="entry name" value="HTHLUXR"/>
</dbReference>
<dbReference type="RefSeq" id="WP_126351668.1">
    <property type="nucleotide sequence ID" value="NZ_CP086380.1"/>
</dbReference>
<proteinExistence type="predicted"/>
<dbReference type="SMART" id="SM00448">
    <property type="entry name" value="REC"/>
    <property type="match status" value="1"/>
</dbReference>
<feature type="domain" description="HTH luxR-type" evidence="4">
    <location>
        <begin position="126"/>
        <end position="191"/>
    </location>
</feature>
<evidence type="ECO:0000313" key="7">
    <source>
        <dbReference type="Proteomes" id="UP000277766"/>
    </source>
</evidence>
<protein>
    <submittedName>
        <fullName evidence="6">Response regulator transcription factor</fullName>
    </submittedName>
</protein>
<evidence type="ECO:0000313" key="6">
    <source>
        <dbReference type="EMBL" id="RTR28719.1"/>
    </source>
</evidence>
<dbReference type="SMART" id="SM00421">
    <property type="entry name" value="HTH_LUXR"/>
    <property type="match status" value="1"/>
</dbReference>
<dbReference type="PROSITE" id="PS50110">
    <property type="entry name" value="RESPONSE_REGULATORY"/>
    <property type="match status" value="1"/>
</dbReference>
<evidence type="ECO:0000259" key="4">
    <source>
        <dbReference type="PROSITE" id="PS50043"/>
    </source>
</evidence>
<accession>A0A431W0R0</accession>
<dbReference type="InterPro" id="IPR000792">
    <property type="entry name" value="Tscrpt_reg_LuxR_C"/>
</dbReference>
<keyword evidence="1 3" id="KW-0597">Phosphoprotein</keyword>
<dbReference type="InterPro" id="IPR058245">
    <property type="entry name" value="NreC/VraR/RcsB-like_REC"/>
</dbReference>
<evidence type="ECO:0000259" key="5">
    <source>
        <dbReference type="PROSITE" id="PS50110"/>
    </source>
</evidence>
<name>A0A431W0R0_9DEIO</name>
<dbReference type="OrthoDB" id="72751at2"/>
<dbReference type="CDD" id="cd17535">
    <property type="entry name" value="REC_NarL-like"/>
    <property type="match status" value="1"/>
</dbReference>
<dbReference type="SUPFAM" id="SSF52172">
    <property type="entry name" value="CheY-like"/>
    <property type="match status" value="1"/>
</dbReference>
<dbReference type="InterPro" id="IPR001789">
    <property type="entry name" value="Sig_transdc_resp-reg_receiver"/>
</dbReference>
<gene>
    <name evidence="6" type="ORF">EJ104_04605</name>
</gene>
<dbReference type="Proteomes" id="UP000277766">
    <property type="component" value="Unassembled WGS sequence"/>
</dbReference>
<dbReference type="InterPro" id="IPR016032">
    <property type="entry name" value="Sig_transdc_resp-reg_C-effctor"/>
</dbReference>
<dbReference type="InterPro" id="IPR039420">
    <property type="entry name" value="WalR-like"/>
</dbReference>
<comment type="caution">
    <text evidence="6">The sequence shown here is derived from an EMBL/GenBank/DDBJ whole genome shotgun (WGS) entry which is preliminary data.</text>
</comment>
<dbReference type="InterPro" id="IPR011006">
    <property type="entry name" value="CheY-like_superfamily"/>
</dbReference>
<evidence type="ECO:0000256" key="1">
    <source>
        <dbReference type="ARBA" id="ARBA00022553"/>
    </source>
</evidence>
<keyword evidence="2" id="KW-0238">DNA-binding</keyword>
<dbReference type="GO" id="GO:0006355">
    <property type="term" value="P:regulation of DNA-templated transcription"/>
    <property type="evidence" value="ECO:0007669"/>
    <property type="project" value="InterPro"/>
</dbReference>
<evidence type="ECO:0000256" key="3">
    <source>
        <dbReference type="PROSITE-ProRule" id="PRU00169"/>
    </source>
</evidence>
<organism evidence="6 7">
    <name type="scientific">Deinococcus radiophilus</name>
    <dbReference type="NCBI Taxonomy" id="32062"/>
    <lineage>
        <taxon>Bacteria</taxon>
        <taxon>Thermotogati</taxon>
        <taxon>Deinococcota</taxon>
        <taxon>Deinococci</taxon>
        <taxon>Deinococcales</taxon>
        <taxon>Deinococcaceae</taxon>
        <taxon>Deinococcus</taxon>
    </lineage>
</organism>
<keyword evidence="7" id="KW-1185">Reference proteome</keyword>
<dbReference type="PROSITE" id="PS00622">
    <property type="entry name" value="HTH_LUXR_1"/>
    <property type="match status" value="1"/>
</dbReference>
<dbReference type="InterPro" id="IPR036388">
    <property type="entry name" value="WH-like_DNA-bd_sf"/>
</dbReference>
<dbReference type="PANTHER" id="PTHR43214:SF42">
    <property type="entry name" value="TRANSCRIPTIONAL REGULATORY PROTEIN DESR"/>
    <property type="match status" value="1"/>
</dbReference>
<dbReference type="SUPFAM" id="SSF46894">
    <property type="entry name" value="C-terminal effector domain of the bipartite response regulators"/>
    <property type="match status" value="1"/>
</dbReference>
<dbReference type="Pfam" id="PF00196">
    <property type="entry name" value="GerE"/>
    <property type="match status" value="1"/>
</dbReference>
<feature type="modified residue" description="4-aspartylphosphate" evidence="3">
    <location>
        <position position="52"/>
    </location>
</feature>
<feature type="domain" description="Response regulatory" evidence="5">
    <location>
        <begin position="2"/>
        <end position="117"/>
    </location>
</feature>
<dbReference type="CDD" id="cd06170">
    <property type="entry name" value="LuxR_C_like"/>
    <property type="match status" value="1"/>
</dbReference>
<reference evidence="6 7" key="1">
    <citation type="submission" date="2018-12" db="EMBL/GenBank/DDBJ databases">
        <title>Deinococcus radiophilus ATCC 27603 genome sequencing and assembly.</title>
        <authorList>
            <person name="Maclea K.S."/>
            <person name="Maynard C.R."/>
        </authorList>
    </citation>
    <scope>NUCLEOTIDE SEQUENCE [LARGE SCALE GENOMIC DNA]</scope>
    <source>
        <strain evidence="6 7">ATCC 27603</strain>
    </source>
</reference>
<dbReference type="PANTHER" id="PTHR43214">
    <property type="entry name" value="TWO-COMPONENT RESPONSE REGULATOR"/>
    <property type="match status" value="1"/>
</dbReference>
<dbReference type="Gene3D" id="1.10.10.10">
    <property type="entry name" value="Winged helix-like DNA-binding domain superfamily/Winged helix DNA-binding domain"/>
    <property type="match status" value="1"/>
</dbReference>
<dbReference type="Gene3D" id="3.40.50.2300">
    <property type="match status" value="1"/>
</dbReference>
<sequence>MTLVIADDHPLFRMGLKYALMHQGFEVVAEAQDGNEALEACRSLRPTAALLDVKMPGLTGIEVCERLSRDCPEVISILITTFSEPAIIQAAREAGARGYLSKETDPPALAAQLQAIITDPTQDRLPRVDVPRLTPRESQVLPLLAQGLSNKEIARELGLSPDTVKDHLARMYGKLDACDRTEAVSRARTIGLLE</sequence>